<reference evidence="1 2" key="1">
    <citation type="submission" date="2023-09" db="EMBL/GenBank/DDBJ databases">
        <title>Novel taxa isolated from Blanes Bay.</title>
        <authorList>
            <person name="Rey-Velasco X."/>
            <person name="Lucena T."/>
        </authorList>
    </citation>
    <scope>NUCLEOTIDE SEQUENCE [LARGE SCALE GENOMIC DNA]</scope>
    <source>
        <strain evidence="1 2">S334</strain>
    </source>
</reference>
<name>A0ABU3LAU5_9FLAO</name>
<evidence type="ECO:0000313" key="1">
    <source>
        <dbReference type="EMBL" id="MDT7830703.1"/>
    </source>
</evidence>
<accession>A0ABU3LAU5</accession>
<evidence type="ECO:0000313" key="2">
    <source>
        <dbReference type="Proteomes" id="UP001250656"/>
    </source>
</evidence>
<comment type="caution">
    <text evidence="1">The sequence shown here is derived from an EMBL/GenBank/DDBJ whole genome shotgun (WGS) entry which is preliminary data.</text>
</comment>
<protein>
    <recommendedName>
        <fullName evidence="3">3D (Asp-Asp-Asp) domain-containing protein</fullName>
    </recommendedName>
</protein>
<proteinExistence type="predicted"/>
<gene>
    <name evidence="1" type="ORF">RQM65_18685</name>
</gene>
<dbReference type="EMBL" id="JAVTTP010000002">
    <property type="protein sequence ID" value="MDT7830703.1"/>
    <property type="molecule type" value="Genomic_DNA"/>
</dbReference>
<evidence type="ECO:0008006" key="3">
    <source>
        <dbReference type="Google" id="ProtNLM"/>
    </source>
</evidence>
<keyword evidence="2" id="KW-1185">Reference proteome</keyword>
<sequence length="137" mass="15333">MNSNRLIIVLFASLFASCGEEANYVWKSAQVTASAYNSTPAQTDGLPTLAAWGDTLSPDMKAIAVSRDLVAMGLDRNTRVTIEGFEGVFLVKDKMGSRWKKRIDIYMGDDIKKAREWGVKEVEIQFRIHKDSTKTIQ</sequence>
<dbReference type="Proteomes" id="UP001250656">
    <property type="component" value="Unassembled WGS sequence"/>
</dbReference>
<dbReference type="PROSITE" id="PS51257">
    <property type="entry name" value="PROKAR_LIPOPROTEIN"/>
    <property type="match status" value="1"/>
</dbReference>
<dbReference type="RefSeq" id="WP_314017209.1">
    <property type="nucleotide sequence ID" value="NZ_JAVTTP010000002.1"/>
</dbReference>
<dbReference type="CDD" id="cd22784">
    <property type="entry name" value="DPBB_MltA_YuiC-like"/>
    <property type="match status" value="1"/>
</dbReference>
<organism evidence="1 2">
    <name type="scientific">Pricia mediterranea</name>
    <dbReference type="NCBI Taxonomy" id="3076079"/>
    <lineage>
        <taxon>Bacteria</taxon>
        <taxon>Pseudomonadati</taxon>
        <taxon>Bacteroidota</taxon>
        <taxon>Flavobacteriia</taxon>
        <taxon>Flavobacteriales</taxon>
        <taxon>Flavobacteriaceae</taxon>
        <taxon>Pricia</taxon>
    </lineage>
</organism>